<proteinExistence type="predicted"/>
<keyword evidence="8" id="KW-0418">Kinase</keyword>
<dbReference type="Gene3D" id="3.40.50.510">
    <property type="entry name" value="Phosphotransferase system, mannose-type IIA component"/>
    <property type="match status" value="1"/>
</dbReference>
<evidence type="ECO:0000256" key="5">
    <source>
        <dbReference type="ARBA" id="ARBA00046577"/>
    </source>
</evidence>
<dbReference type="Pfam" id="PF03610">
    <property type="entry name" value="EIIA-man"/>
    <property type="match status" value="1"/>
</dbReference>
<evidence type="ECO:0000313" key="10">
    <source>
        <dbReference type="Proteomes" id="UP001054884"/>
    </source>
</evidence>
<comment type="catalytic activity">
    <reaction evidence="1">
        <text>dihydroxyacetone + phosphoenolpyruvate = dihydroxyacetone phosphate + pyruvate</text>
        <dbReference type="Rhea" id="RHEA:18381"/>
        <dbReference type="ChEBI" id="CHEBI:15361"/>
        <dbReference type="ChEBI" id="CHEBI:16016"/>
        <dbReference type="ChEBI" id="CHEBI:57642"/>
        <dbReference type="ChEBI" id="CHEBI:58702"/>
        <dbReference type="EC" id="2.7.1.121"/>
    </reaction>
</comment>
<organism evidence="8 9">
    <name type="scientific">Lactobacillus delbrueckii</name>
    <dbReference type="NCBI Taxonomy" id="1584"/>
    <lineage>
        <taxon>Bacteria</taxon>
        <taxon>Bacillati</taxon>
        <taxon>Bacillota</taxon>
        <taxon>Bacilli</taxon>
        <taxon>Lactobacillales</taxon>
        <taxon>Lactobacillaceae</taxon>
        <taxon>Lactobacillus</taxon>
    </lineage>
</organism>
<protein>
    <recommendedName>
        <fullName evidence="3">phosphoenolpyruvate--glycerone phosphotransferase</fullName>
        <ecNumber evidence="3">2.7.1.121</ecNumber>
    </recommendedName>
</protein>
<dbReference type="RefSeq" id="WP_013440194.1">
    <property type="nucleotide sequence ID" value="NZ_BNHQ01000019.1"/>
</dbReference>
<evidence type="ECO:0000256" key="1">
    <source>
        <dbReference type="ARBA" id="ARBA00001113"/>
    </source>
</evidence>
<dbReference type="GO" id="GO:0009401">
    <property type="term" value="P:phosphoenolpyruvate-dependent sugar phosphotransferase system"/>
    <property type="evidence" value="ECO:0007669"/>
    <property type="project" value="InterPro"/>
</dbReference>
<evidence type="ECO:0000256" key="4">
    <source>
        <dbReference type="ARBA" id="ARBA00022679"/>
    </source>
</evidence>
<evidence type="ECO:0000259" key="6">
    <source>
        <dbReference type="PROSITE" id="PS51096"/>
    </source>
</evidence>
<evidence type="ECO:0000256" key="3">
    <source>
        <dbReference type="ARBA" id="ARBA00012095"/>
    </source>
</evidence>
<gene>
    <name evidence="8" type="ORF">LDELB18P1_1667</name>
    <name evidence="7" type="ORF">ME791_13080</name>
</gene>
<reference evidence="7 10" key="2">
    <citation type="journal article" date="2022" name="J. Dairy Sci.">
        <title>Genetic diversity of Lactobacillus delbrueckii isolated from raw milk in Hokkaido, Japan.</title>
        <authorList>
            <person name="Tsuchihashi H."/>
            <person name="Ichikawa A."/>
            <person name="Takeda M."/>
            <person name="Koizumi A."/>
            <person name="Mizoguchi C."/>
            <person name="Ishida T."/>
            <person name="Kimura K."/>
        </authorList>
    </citation>
    <scope>NUCLEOTIDE SEQUENCE [LARGE SCALE GENOMIC DNA]</scope>
    <source>
        <strain evidence="7 10">ME-791</strain>
    </source>
</reference>
<reference evidence="8 9" key="1">
    <citation type="submission" date="2019-01" db="EMBL/GenBank/DDBJ databases">
        <title>Colonization of the human gut by bovine bacteria present in Parmesan cheese.</title>
        <authorList>
            <person name="Lugli G.A."/>
            <person name="Milani C."/>
        </authorList>
    </citation>
    <scope>NUCLEOTIDE SEQUENCE [LARGE SCALE GENOMIC DNA]</scope>
    <source>
        <strain evidence="8 9">LDELB18P1</strain>
    </source>
</reference>
<dbReference type="InterPro" id="IPR012844">
    <property type="entry name" value="DhaM_N"/>
</dbReference>
<evidence type="ECO:0000256" key="2">
    <source>
        <dbReference type="ARBA" id="ARBA00002788"/>
    </source>
</evidence>
<evidence type="ECO:0000313" key="7">
    <source>
        <dbReference type="EMBL" id="GHN34156.1"/>
    </source>
</evidence>
<comment type="subunit">
    <text evidence="5">Homodimer. The dihydroxyacetone kinase complex is composed of a homodimer of DhaM, a homodimer of DhaK and the subunit DhaL.</text>
</comment>
<evidence type="ECO:0000313" key="8">
    <source>
        <dbReference type="EMBL" id="RZM15666.1"/>
    </source>
</evidence>
<comment type="caution">
    <text evidence="8">The sequence shown here is derived from an EMBL/GenBank/DDBJ whole genome shotgun (WGS) entry which is preliminary data.</text>
</comment>
<dbReference type="PANTHER" id="PTHR38594:SF1">
    <property type="entry name" value="PEP-DEPENDENT DIHYDROXYACETONE KINASE, PHOSPHORYL DONOR SUBUNIT DHAM"/>
    <property type="match status" value="1"/>
</dbReference>
<dbReference type="EMBL" id="SETJ01000077">
    <property type="protein sequence ID" value="RZM15666.1"/>
    <property type="molecule type" value="Genomic_DNA"/>
</dbReference>
<accession>A0A2I1SPB2</accession>
<dbReference type="EMBL" id="BNHY01000030">
    <property type="protein sequence ID" value="GHN34156.1"/>
    <property type="molecule type" value="Genomic_DNA"/>
</dbReference>
<comment type="function">
    <text evidence="2">Component of the dihydroxyacetone kinase complex, which is responsible for the phosphoenolpyruvate (PEP)-dependent phosphorylation of dihydroxyacetone. DhaM serves as the phosphoryl donor. Is phosphorylated by phosphoenolpyruvate in an EI- and HPr-dependent reaction, and a phosphorelay system on histidine residues finally leads to phosphoryl transfer to DhaL and dihydroxyacetone.</text>
</comment>
<dbReference type="InterPro" id="IPR036662">
    <property type="entry name" value="PTS_EIIA_man-typ_sf"/>
</dbReference>
<dbReference type="PANTHER" id="PTHR38594">
    <property type="entry name" value="PEP-DEPENDENT DIHYDROXYACETONE KINASE, PHOSPHORYL DONOR SUBUNIT DHAM"/>
    <property type="match status" value="1"/>
</dbReference>
<dbReference type="InterPro" id="IPR039643">
    <property type="entry name" value="DhaM"/>
</dbReference>
<dbReference type="EC" id="2.7.1.121" evidence="3"/>
<sequence>MTYGILIVSHVPEIAAGLPKLLKQVAADVPITFAGGTDDGDIGTSMEKIGQAIEENSADELLAFYDLGSARMNLDMAGEFAEKKVRVYDVALIEGSYVAASLLQAGVGLAELESQLAPLKIKGDD</sequence>
<name>A0A2I1SPB2_9LACO</name>
<dbReference type="PROSITE" id="PS51096">
    <property type="entry name" value="PTS_EIIA_TYPE_4"/>
    <property type="match status" value="1"/>
</dbReference>
<dbReference type="NCBIfam" id="TIGR02364">
    <property type="entry name" value="dha_pts"/>
    <property type="match status" value="1"/>
</dbReference>
<dbReference type="Proteomes" id="UP000292818">
    <property type="component" value="Unassembled WGS sequence"/>
</dbReference>
<dbReference type="GO" id="GO:0047324">
    <property type="term" value="F:phosphoenolpyruvate-glycerone phosphotransferase activity"/>
    <property type="evidence" value="ECO:0007669"/>
    <property type="project" value="UniProtKB-EC"/>
</dbReference>
<evidence type="ECO:0000313" key="9">
    <source>
        <dbReference type="Proteomes" id="UP000292818"/>
    </source>
</evidence>
<dbReference type="GO" id="GO:0016020">
    <property type="term" value="C:membrane"/>
    <property type="evidence" value="ECO:0007669"/>
    <property type="project" value="InterPro"/>
</dbReference>
<keyword evidence="4" id="KW-0808">Transferase</keyword>
<dbReference type="Proteomes" id="UP001054884">
    <property type="component" value="Unassembled WGS sequence"/>
</dbReference>
<dbReference type="InterPro" id="IPR004701">
    <property type="entry name" value="PTS_EIIA_man-typ"/>
</dbReference>
<dbReference type="SUPFAM" id="SSF53062">
    <property type="entry name" value="PTS system fructose IIA component-like"/>
    <property type="match status" value="1"/>
</dbReference>
<feature type="domain" description="PTS EIIA type-4" evidence="6">
    <location>
        <begin position="2"/>
        <end position="125"/>
    </location>
</feature>
<dbReference type="AlphaFoldDB" id="A0A2I1SPB2"/>
<dbReference type="GO" id="GO:0019563">
    <property type="term" value="P:glycerol catabolic process"/>
    <property type="evidence" value="ECO:0007669"/>
    <property type="project" value="InterPro"/>
</dbReference>